<keyword evidence="2" id="KW-1185">Reference proteome</keyword>
<dbReference type="EMBL" id="MU155471">
    <property type="protein sequence ID" value="KAF9473091.1"/>
    <property type="molecule type" value="Genomic_DNA"/>
</dbReference>
<reference evidence="1" key="1">
    <citation type="submission" date="2020-11" db="EMBL/GenBank/DDBJ databases">
        <authorList>
            <consortium name="DOE Joint Genome Institute"/>
            <person name="Ahrendt S."/>
            <person name="Riley R."/>
            <person name="Andreopoulos W."/>
            <person name="Labutti K."/>
            <person name="Pangilinan J."/>
            <person name="Ruiz-Duenas F.J."/>
            <person name="Barrasa J.M."/>
            <person name="Sanchez-Garcia M."/>
            <person name="Camarero S."/>
            <person name="Miyauchi S."/>
            <person name="Serrano A."/>
            <person name="Linde D."/>
            <person name="Babiker R."/>
            <person name="Drula E."/>
            <person name="Ayuso-Fernandez I."/>
            <person name="Pacheco R."/>
            <person name="Padilla G."/>
            <person name="Ferreira P."/>
            <person name="Barriuso J."/>
            <person name="Kellner H."/>
            <person name="Castanera R."/>
            <person name="Alfaro M."/>
            <person name="Ramirez L."/>
            <person name="Pisabarro A.G."/>
            <person name="Kuo A."/>
            <person name="Tritt A."/>
            <person name="Lipzen A."/>
            <person name="He G."/>
            <person name="Yan M."/>
            <person name="Ng V."/>
            <person name="Cullen D."/>
            <person name="Martin F."/>
            <person name="Rosso M.-N."/>
            <person name="Henrissat B."/>
            <person name="Hibbett D."/>
            <person name="Martinez A.T."/>
            <person name="Grigoriev I.V."/>
        </authorList>
    </citation>
    <scope>NUCLEOTIDE SEQUENCE</scope>
    <source>
        <strain evidence="1">CIRM-BRFM 674</strain>
    </source>
</reference>
<accession>A0A9P6CN51</accession>
<gene>
    <name evidence="1" type="ORF">BDN70DRAFT_886205</name>
</gene>
<evidence type="ECO:0000313" key="1">
    <source>
        <dbReference type="EMBL" id="KAF9473091.1"/>
    </source>
</evidence>
<name>A0A9P6CN51_9AGAR</name>
<protein>
    <submittedName>
        <fullName evidence="1">Uncharacterized protein</fullName>
    </submittedName>
</protein>
<sequence length="91" mass="10408">MSKPVPRVSSIIAWRNQSKETLRMLSEHTIEIGTRAEFAKGYLNRGITDDEWRFLIETVVSGGRFSTRSKRWISSSIVEVPPYDPSTTAMF</sequence>
<evidence type="ECO:0000313" key="2">
    <source>
        <dbReference type="Proteomes" id="UP000807469"/>
    </source>
</evidence>
<comment type="caution">
    <text evidence="1">The sequence shown here is derived from an EMBL/GenBank/DDBJ whole genome shotgun (WGS) entry which is preliminary data.</text>
</comment>
<dbReference type="AlphaFoldDB" id="A0A9P6CN51"/>
<dbReference type="Proteomes" id="UP000807469">
    <property type="component" value="Unassembled WGS sequence"/>
</dbReference>
<organism evidence="1 2">
    <name type="scientific">Pholiota conissans</name>
    <dbReference type="NCBI Taxonomy" id="109636"/>
    <lineage>
        <taxon>Eukaryota</taxon>
        <taxon>Fungi</taxon>
        <taxon>Dikarya</taxon>
        <taxon>Basidiomycota</taxon>
        <taxon>Agaricomycotina</taxon>
        <taxon>Agaricomycetes</taxon>
        <taxon>Agaricomycetidae</taxon>
        <taxon>Agaricales</taxon>
        <taxon>Agaricineae</taxon>
        <taxon>Strophariaceae</taxon>
        <taxon>Pholiota</taxon>
    </lineage>
</organism>
<proteinExistence type="predicted"/>